<dbReference type="PANTHER" id="PTHR42852:SF13">
    <property type="entry name" value="PROTEIN DIPZ"/>
    <property type="match status" value="1"/>
</dbReference>
<name>A0A2G6KDK9_9BACT</name>
<dbReference type="PROSITE" id="PS51352">
    <property type="entry name" value="THIOREDOXIN_2"/>
    <property type="match status" value="1"/>
</dbReference>
<comment type="caution">
    <text evidence="2">The sequence shown here is derived from an EMBL/GenBank/DDBJ whole genome shotgun (WGS) entry which is preliminary data.</text>
</comment>
<accession>A0A2G6KDK9</accession>
<dbReference type="InterPro" id="IPR017937">
    <property type="entry name" value="Thioredoxin_CS"/>
</dbReference>
<sequence>MMVLRYMTVNRIHMFLLVAFLLLGFGGKLACAEENDAAVREAFEKFQIRYLDEPVDVPDFSLPLVGGGEAALSDYKGKIVFLNFWATWCPHCREEREDLQTTYDKYKDKAFVVLSISVDRAGIDTVEQFINEQGLTFPNMHDRASKVALEYGVRGIPVTYVVGADGKIIGGVIGPREWASEAAHGLIEELLRVFQQ</sequence>
<dbReference type="GO" id="GO:0016209">
    <property type="term" value="F:antioxidant activity"/>
    <property type="evidence" value="ECO:0007669"/>
    <property type="project" value="InterPro"/>
</dbReference>
<organism evidence="2 3">
    <name type="scientific">candidate division KSB3 bacterium</name>
    <dbReference type="NCBI Taxonomy" id="2044937"/>
    <lineage>
        <taxon>Bacteria</taxon>
        <taxon>candidate division KSB3</taxon>
    </lineage>
</organism>
<evidence type="ECO:0000313" key="3">
    <source>
        <dbReference type="Proteomes" id="UP000230821"/>
    </source>
</evidence>
<dbReference type="EMBL" id="PDSK01000095">
    <property type="protein sequence ID" value="PIE33741.1"/>
    <property type="molecule type" value="Genomic_DNA"/>
</dbReference>
<dbReference type="InterPro" id="IPR036249">
    <property type="entry name" value="Thioredoxin-like_sf"/>
</dbReference>
<dbReference type="CDD" id="cd02966">
    <property type="entry name" value="TlpA_like_family"/>
    <property type="match status" value="1"/>
</dbReference>
<dbReference type="PROSITE" id="PS00194">
    <property type="entry name" value="THIOREDOXIN_1"/>
    <property type="match status" value="1"/>
</dbReference>
<protein>
    <submittedName>
        <fullName evidence="2">Thiol-disulfide oxidoreductase</fullName>
    </submittedName>
</protein>
<evidence type="ECO:0000313" key="2">
    <source>
        <dbReference type="EMBL" id="PIE33741.1"/>
    </source>
</evidence>
<dbReference type="PANTHER" id="PTHR42852">
    <property type="entry name" value="THIOL:DISULFIDE INTERCHANGE PROTEIN DSBE"/>
    <property type="match status" value="1"/>
</dbReference>
<dbReference type="SUPFAM" id="SSF52833">
    <property type="entry name" value="Thioredoxin-like"/>
    <property type="match status" value="1"/>
</dbReference>
<dbReference type="InterPro" id="IPR000866">
    <property type="entry name" value="AhpC/TSA"/>
</dbReference>
<dbReference type="Pfam" id="PF00578">
    <property type="entry name" value="AhpC-TSA"/>
    <property type="match status" value="1"/>
</dbReference>
<feature type="domain" description="Thioredoxin" evidence="1">
    <location>
        <begin position="51"/>
        <end position="192"/>
    </location>
</feature>
<dbReference type="AlphaFoldDB" id="A0A2G6KDK9"/>
<dbReference type="Proteomes" id="UP000230821">
    <property type="component" value="Unassembled WGS sequence"/>
</dbReference>
<dbReference type="Gene3D" id="3.40.30.10">
    <property type="entry name" value="Glutaredoxin"/>
    <property type="match status" value="1"/>
</dbReference>
<evidence type="ECO:0000259" key="1">
    <source>
        <dbReference type="PROSITE" id="PS51352"/>
    </source>
</evidence>
<dbReference type="InterPro" id="IPR013766">
    <property type="entry name" value="Thioredoxin_domain"/>
</dbReference>
<reference evidence="2 3" key="1">
    <citation type="submission" date="2017-10" db="EMBL/GenBank/DDBJ databases">
        <title>Novel microbial diversity and functional potential in the marine mammal oral microbiome.</title>
        <authorList>
            <person name="Dudek N.K."/>
            <person name="Sun C.L."/>
            <person name="Burstein D."/>
            <person name="Kantor R.S."/>
            <person name="Aliaga Goltsman D.S."/>
            <person name="Bik E.M."/>
            <person name="Thomas B.C."/>
            <person name="Banfield J.F."/>
            <person name="Relman D.A."/>
        </authorList>
    </citation>
    <scope>NUCLEOTIDE SEQUENCE [LARGE SCALE GENOMIC DNA]</scope>
    <source>
        <strain evidence="2">DOLJORAL78_47_16</strain>
    </source>
</reference>
<dbReference type="InterPro" id="IPR050553">
    <property type="entry name" value="Thioredoxin_ResA/DsbE_sf"/>
</dbReference>
<gene>
    <name evidence="2" type="ORF">CSA56_10470</name>
</gene>
<proteinExistence type="predicted"/>
<dbReference type="GO" id="GO:0016491">
    <property type="term" value="F:oxidoreductase activity"/>
    <property type="evidence" value="ECO:0007669"/>
    <property type="project" value="InterPro"/>
</dbReference>